<evidence type="ECO:0000256" key="1">
    <source>
        <dbReference type="SAM" id="MobiDB-lite"/>
    </source>
</evidence>
<feature type="compositionally biased region" description="Polar residues" evidence="1">
    <location>
        <begin position="387"/>
        <end position="402"/>
    </location>
</feature>
<accession>A0A517PJC0</accession>
<protein>
    <submittedName>
        <fullName evidence="2">Uncharacterized protein</fullName>
    </submittedName>
</protein>
<dbReference type="InterPro" id="IPR046596">
    <property type="entry name" value="DUF6655"/>
</dbReference>
<dbReference type="Proteomes" id="UP000320421">
    <property type="component" value="Chromosome"/>
</dbReference>
<keyword evidence="3" id="KW-1185">Reference proteome</keyword>
<gene>
    <name evidence="2" type="ORF">HG66A1_12320</name>
</gene>
<feature type="compositionally biased region" description="Basic and acidic residues" evidence="1">
    <location>
        <begin position="374"/>
        <end position="385"/>
    </location>
</feature>
<evidence type="ECO:0000313" key="2">
    <source>
        <dbReference type="EMBL" id="QDT19467.1"/>
    </source>
</evidence>
<proteinExistence type="predicted"/>
<feature type="region of interest" description="Disordered" evidence="1">
    <location>
        <begin position="306"/>
        <end position="362"/>
    </location>
</feature>
<name>A0A517PJC0_9PLAN</name>
<feature type="region of interest" description="Disordered" evidence="1">
    <location>
        <begin position="374"/>
        <end position="429"/>
    </location>
</feature>
<dbReference type="AlphaFoldDB" id="A0A517PJC0"/>
<dbReference type="Pfam" id="PF20360">
    <property type="entry name" value="DUF6655"/>
    <property type="match status" value="1"/>
</dbReference>
<feature type="compositionally biased region" description="Basic and acidic residues" evidence="1">
    <location>
        <begin position="309"/>
        <end position="341"/>
    </location>
</feature>
<sequence>MCLSHSLPGYCLSVLTELPVETVWIYSVLNSRSLKLMFDKIRFFNNRISIWLLVLLLPCLCGCGKMISNSATEQLLTSDAVDQTISHLDFSTLSNKKVFFDTSYIKNIKGVGFVNGDYIISSLRQQIVAANCLIQEKKEDADYIIEARVGTLATNGHEVNYGIPASNMLSSAASLVPTAPAIPTIPEISLAKKNNQIAAAKISVFAYNQKTKERVWQSGVLQAKSTARDTWILGAGPFQRGSIYKDGAQFAGARIEIPIGSGDEFSNDSTVDYLEPAKFVETSETANEIPAEIKDRKVKTLAEWIQEESTEKNKPKEKPQSKQDATAKPKQEAPAEAEKQGGKQVTKAEPAPTVSEKQQVALEPEKFKTVLFLKPEEANGHKDWLQGDTSRLSTVWPNSPQAESDAASPKTEAEEKQDLEQMFRKIPAE</sequence>
<evidence type="ECO:0000313" key="3">
    <source>
        <dbReference type="Proteomes" id="UP000320421"/>
    </source>
</evidence>
<feature type="compositionally biased region" description="Basic and acidic residues" evidence="1">
    <location>
        <begin position="411"/>
        <end position="429"/>
    </location>
</feature>
<organism evidence="2 3">
    <name type="scientific">Gimesia chilikensis</name>
    <dbReference type="NCBI Taxonomy" id="2605989"/>
    <lineage>
        <taxon>Bacteria</taxon>
        <taxon>Pseudomonadati</taxon>
        <taxon>Planctomycetota</taxon>
        <taxon>Planctomycetia</taxon>
        <taxon>Planctomycetales</taxon>
        <taxon>Planctomycetaceae</taxon>
        <taxon>Gimesia</taxon>
    </lineage>
</organism>
<reference evidence="2 3" key="1">
    <citation type="submission" date="2019-02" db="EMBL/GenBank/DDBJ databases">
        <title>Deep-cultivation of Planctomycetes and their phenomic and genomic characterization uncovers novel biology.</title>
        <authorList>
            <person name="Wiegand S."/>
            <person name="Jogler M."/>
            <person name="Boedeker C."/>
            <person name="Pinto D."/>
            <person name="Vollmers J."/>
            <person name="Rivas-Marin E."/>
            <person name="Kohn T."/>
            <person name="Peeters S.H."/>
            <person name="Heuer A."/>
            <person name="Rast P."/>
            <person name="Oberbeckmann S."/>
            <person name="Bunk B."/>
            <person name="Jeske O."/>
            <person name="Meyerdierks A."/>
            <person name="Storesund J.E."/>
            <person name="Kallscheuer N."/>
            <person name="Luecker S."/>
            <person name="Lage O.M."/>
            <person name="Pohl T."/>
            <person name="Merkel B.J."/>
            <person name="Hornburger P."/>
            <person name="Mueller R.-W."/>
            <person name="Bruemmer F."/>
            <person name="Labrenz M."/>
            <person name="Spormann A.M."/>
            <person name="Op den Camp H."/>
            <person name="Overmann J."/>
            <person name="Amann R."/>
            <person name="Jetten M.S.M."/>
            <person name="Mascher T."/>
            <person name="Medema M.H."/>
            <person name="Devos D.P."/>
            <person name="Kaster A.-K."/>
            <person name="Ovreas L."/>
            <person name="Rohde M."/>
            <person name="Galperin M.Y."/>
            <person name="Jogler C."/>
        </authorList>
    </citation>
    <scope>NUCLEOTIDE SEQUENCE [LARGE SCALE GENOMIC DNA]</scope>
    <source>
        <strain evidence="2 3">HG66A1</strain>
    </source>
</reference>
<dbReference type="EMBL" id="CP036266">
    <property type="protein sequence ID" value="QDT19467.1"/>
    <property type="molecule type" value="Genomic_DNA"/>
</dbReference>